<dbReference type="Pfam" id="PF03551">
    <property type="entry name" value="PadR"/>
    <property type="match status" value="1"/>
</dbReference>
<name>A0A7W7AF62_9SPHN</name>
<dbReference type="PANTHER" id="PTHR43252">
    <property type="entry name" value="TRANSCRIPTIONAL REGULATOR YQJI"/>
    <property type="match status" value="1"/>
</dbReference>
<dbReference type="PANTHER" id="PTHR43252:SF7">
    <property type="entry name" value="TRANSCRIPTIONAL REGULATOR YQJI"/>
    <property type="match status" value="1"/>
</dbReference>
<feature type="compositionally biased region" description="Basic and acidic residues" evidence="1">
    <location>
        <begin position="47"/>
        <end position="57"/>
    </location>
</feature>
<evidence type="ECO:0000313" key="3">
    <source>
        <dbReference type="EMBL" id="MBB4615928.1"/>
    </source>
</evidence>
<protein>
    <submittedName>
        <fullName evidence="3">DNA-binding PadR family transcriptional regulator</fullName>
    </submittedName>
</protein>
<reference evidence="3 4" key="1">
    <citation type="submission" date="2020-08" db="EMBL/GenBank/DDBJ databases">
        <title>Genomic Encyclopedia of Type Strains, Phase IV (KMG-IV): sequencing the most valuable type-strain genomes for metagenomic binning, comparative biology and taxonomic classification.</title>
        <authorList>
            <person name="Goeker M."/>
        </authorList>
    </citation>
    <scope>NUCLEOTIDE SEQUENCE [LARGE SCALE GENOMIC DNA]</scope>
    <source>
        <strain evidence="3 4">DSM 15867</strain>
    </source>
</reference>
<sequence>MFDGMERRGGGHGGRHGWHRHGAGRMGGPRGFGGFGPGRGGFDGAGDDGRPHGRGRRMFEGGELRLVLLKMIADAPRHGYELIKAIEEQTGGAYAPSPGLVYPSLTMLGEMGLIEEQASDGARKRFAATADGVAHVADRAEEIAAVMARLTALDQERNRVAWNRMPIRRAMGNLREAVRHRFEQGDLSDERLHDMAAMIDDVAQQIERLK</sequence>
<comment type="caution">
    <text evidence="3">The sequence shown here is derived from an EMBL/GenBank/DDBJ whole genome shotgun (WGS) entry which is preliminary data.</text>
</comment>
<accession>A0A7W7AF62</accession>
<dbReference type="EMBL" id="JACHNY010000001">
    <property type="protein sequence ID" value="MBB4615928.1"/>
    <property type="molecule type" value="Genomic_DNA"/>
</dbReference>
<dbReference type="Gene3D" id="1.10.10.10">
    <property type="entry name" value="Winged helix-like DNA-binding domain superfamily/Winged helix DNA-binding domain"/>
    <property type="match status" value="1"/>
</dbReference>
<feature type="domain" description="Transcription regulator PadR N-terminal" evidence="2">
    <location>
        <begin position="68"/>
        <end position="135"/>
    </location>
</feature>
<feature type="region of interest" description="Disordered" evidence="1">
    <location>
        <begin position="1"/>
        <end position="57"/>
    </location>
</feature>
<keyword evidence="4" id="KW-1185">Reference proteome</keyword>
<evidence type="ECO:0000313" key="4">
    <source>
        <dbReference type="Proteomes" id="UP000574769"/>
    </source>
</evidence>
<organism evidence="3 4">
    <name type="scientific">Sphingomonas abaci</name>
    <dbReference type="NCBI Taxonomy" id="237611"/>
    <lineage>
        <taxon>Bacteria</taxon>
        <taxon>Pseudomonadati</taxon>
        <taxon>Pseudomonadota</taxon>
        <taxon>Alphaproteobacteria</taxon>
        <taxon>Sphingomonadales</taxon>
        <taxon>Sphingomonadaceae</taxon>
        <taxon>Sphingomonas</taxon>
    </lineage>
</organism>
<keyword evidence="3" id="KW-0238">DNA-binding</keyword>
<dbReference type="SUPFAM" id="SSF46785">
    <property type="entry name" value="Winged helix' DNA-binding domain"/>
    <property type="match status" value="1"/>
</dbReference>
<dbReference type="Proteomes" id="UP000574769">
    <property type="component" value="Unassembled WGS sequence"/>
</dbReference>
<feature type="compositionally biased region" description="Gly residues" evidence="1">
    <location>
        <begin position="24"/>
        <end position="44"/>
    </location>
</feature>
<evidence type="ECO:0000256" key="1">
    <source>
        <dbReference type="SAM" id="MobiDB-lite"/>
    </source>
</evidence>
<proteinExistence type="predicted"/>
<feature type="compositionally biased region" description="Basic residues" evidence="1">
    <location>
        <begin position="13"/>
        <end position="23"/>
    </location>
</feature>
<dbReference type="InterPro" id="IPR036388">
    <property type="entry name" value="WH-like_DNA-bd_sf"/>
</dbReference>
<evidence type="ECO:0000259" key="2">
    <source>
        <dbReference type="Pfam" id="PF03551"/>
    </source>
</evidence>
<dbReference type="InterPro" id="IPR005149">
    <property type="entry name" value="Tscrpt_reg_PadR_N"/>
</dbReference>
<dbReference type="GO" id="GO:0003677">
    <property type="term" value="F:DNA binding"/>
    <property type="evidence" value="ECO:0007669"/>
    <property type="project" value="UniProtKB-KW"/>
</dbReference>
<dbReference type="InterPro" id="IPR036390">
    <property type="entry name" value="WH_DNA-bd_sf"/>
</dbReference>
<dbReference type="AlphaFoldDB" id="A0A7W7AF62"/>
<gene>
    <name evidence="3" type="ORF">GGQ96_000034</name>
</gene>